<dbReference type="PANTHER" id="PTHR46161">
    <property type="entry name" value="NUCLEOSIDE DIPHOSPHATE KINASE"/>
    <property type="match status" value="1"/>
</dbReference>
<keyword evidence="12 14" id="KW-0460">Magnesium</keyword>
<dbReference type="EMBL" id="SMBX01000009">
    <property type="protein sequence ID" value="TCU94530.1"/>
    <property type="molecule type" value="Genomic_DNA"/>
</dbReference>
<dbReference type="CDD" id="cd04413">
    <property type="entry name" value="NDPk_I"/>
    <property type="match status" value="1"/>
</dbReference>
<feature type="binding site" evidence="14 15">
    <location>
        <position position="106"/>
    </location>
    <ligand>
        <name>ATP</name>
        <dbReference type="ChEBI" id="CHEBI:30616"/>
    </ligand>
</feature>
<feature type="active site" description="Pros-phosphohistidine intermediate" evidence="14 15">
    <location>
        <position position="136"/>
    </location>
</feature>
<comment type="similarity">
    <text evidence="2 14 15 16">Belongs to the NDK family.</text>
</comment>
<feature type="binding site" evidence="14 15">
    <location>
        <position position="30"/>
    </location>
    <ligand>
        <name>ATP</name>
        <dbReference type="ChEBI" id="CHEBI:30616"/>
    </ligand>
</feature>
<evidence type="ECO:0000256" key="6">
    <source>
        <dbReference type="ARBA" id="ARBA00022553"/>
    </source>
</evidence>
<feature type="binding site" evidence="14 15">
    <location>
        <position position="133"/>
    </location>
    <ligand>
        <name>ATP</name>
        <dbReference type="ChEBI" id="CHEBI:30616"/>
    </ligand>
</feature>
<gene>
    <name evidence="14" type="primary">ndk</name>
    <name evidence="19" type="ORF">EV686_10983</name>
</gene>
<comment type="subcellular location">
    <subcellularLocation>
        <location evidence="1 14">Cytoplasm</location>
    </subcellularLocation>
</comment>
<feature type="binding site" evidence="14 15">
    <location>
        <position position="123"/>
    </location>
    <ligand>
        <name>ATP</name>
        <dbReference type="ChEBI" id="CHEBI:30616"/>
    </ligand>
</feature>
<evidence type="ECO:0000313" key="19">
    <source>
        <dbReference type="EMBL" id="TCU94530.1"/>
    </source>
</evidence>
<dbReference type="PRINTS" id="PR01243">
    <property type="entry name" value="NUCDPKINASE"/>
</dbReference>
<keyword evidence="11 14" id="KW-0067">ATP-binding</keyword>
<comment type="catalytic activity">
    <reaction evidence="14">
        <text>a 2'-deoxyribonucleoside 5'-diphosphate + ATP = a 2'-deoxyribonucleoside 5'-triphosphate + ADP</text>
        <dbReference type="Rhea" id="RHEA:44640"/>
        <dbReference type="ChEBI" id="CHEBI:30616"/>
        <dbReference type="ChEBI" id="CHEBI:61560"/>
        <dbReference type="ChEBI" id="CHEBI:73316"/>
        <dbReference type="ChEBI" id="CHEBI:456216"/>
        <dbReference type="EC" id="2.7.4.6"/>
    </reaction>
</comment>
<feature type="domain" description="Nucleoside diphosphate kinase-like" evidence="18">
    <location>
        <begin position="22"/>
        <end position="159"/>
    </location>
</feature>
<evidence type="ECO:0000256" key="1">
    <source>
        <dbReference type="ARBA" id="ARBA00004496"/>
    </source>
</evidence>
<evidence type="ECO:0000256" key="9">
    <source>
        <dbReference type="ARBA" id="ARBA00022741"/>
    </source>
</evidence>
<evidence type="ECO:0000256" key="16">
    <source>
        <dbReference type="RuleBase" id="RU004011"/>
    </source>
</evidence>
<dbReference type="InterPro" id="IPR036850">
    <property type="entry name" value="NDK-like_dom_sf"/>
</dbReference>
<evidence type="ECO:0000256" key="15">
    <source>
        <dbReference type="PROSITE-ProRule" id="PRU00706"/>
    </source>
</evidence>
<evidence type="ECO:0000256" key="2">
    <source>
        <dbReference type="ARBA" id="ARBA00008142"/>
    </source>
</evidence>
<evidence type="ECO:0000256" key="5">
    <source>
        <dbReference type="ARBA" id="ARBA00022490"/>
    </source>
</evidence>
<protein>
    <recommendedName>
        <fullName evidence="4 14">Nucleoside diphosphate kinase</fullName>
        <shortName evidence="14">NDK</shortName>
        <shortName evidence="14">NDP kinase</shortName>
        <ecNumber evidence="3 14">2.7.4.6</ecNumber>
    </recommendedName>
    <alternativeName>
        <fullName evidence="14">Nucleoside-2-P kinase</fullName>
    </alternativeName>
</protein>
<dbReference type="InterPro" id="IPR034907">
    <property type="entry name" value="NDK-like_dom"/>
</dbReference>
<keyword evidence="6 14" id="KW-0597">Phosphoprotein</keyword>
<dbReference type="GO" id="GO:0005737">
    <property type="term" value="C:cytoplasm"/>
    <property type="evidence" value="ECO:0007669"/>
    <property type="project" value="UniProtKB-SubCell"/>
</dbReference>
<feature type="binding site" evidence="14 15">
    <location>
        <position position="78"/>
    </location>
    <ligand>
        <name>ATP</name>
        <dbReference type="ChEBI" id="CHEBI:30616"/>
    </ligand>
</feature>
<feature type="transmembrane region" description="Helical" evidence="17">
    <location>
        <begin position="6"/>
        <end position="22"/>
    </location>
</feature>
<evidence type="ECO:0000256" key="10">
    <source>
        <dbReference type="ARBA" id="ARBA00022777"/>
    </source>
</evidence>
<proteinExistence type="inferred from homology"/>
<comment type="function">
    <text evidence="14">Major role in the synthesis of nucleoside triphosphates other than ATP. The ATP gamma phosphate is transferred to the NDP beta phosphate via a ping-pong mechanism, using a phosphorylated active-site intermediate.</text>
</comment>
<comment type="caution">
    <text evidence="19">The sequence shown here is derived from an EMBL/GenBank/DDBJ whole genome shotgun (WGS) entry which is preliminary data.</text>
</comment>
<dbReference type="Gene3D" id="3.30.70.141">
    <property type="entry name" value="Nucleoside diphosphate kinase-like domain"/>
    <property type="match status" value="1"/>
</dbReference>
<dbReference type="GO" id="GO:0006228">
    <property type="term" value="P:UTP biosynthetic process"/>
    <property type="evidence" value="ECO:0007669"/>
    <property type="project" value="UniProtKB-UniRule"/>
</dbReference>
<dbReference type="Proteomes" id="UP000294692">
    <property type="component" value="Unassembled WGS sequence"/>
</dbReference>
<comment type="subunit">
    <text evidence="14">Homotetramer.</text>
</comment>
<evidence type="ECO:0000256" key="13">
    <source>
        <dbReference type="ARBA" id="ARBA00023080"/>
    </source>
</evidence>
<dbReference type="GO" id="GO:0004550">
    <property type="term" value="F:nucleoside diphosphate kinase activity"/>
    <property type="evidence" value="ECO:0007669"/>
    <property type="project" value="UniProtKB-UniRule"/>
</dbReference>
<accession>A0A4R3UUG6</accession>
<keyword evidence="17" id="KW-1133">Transmembrane helix</keyword>
<comment type="catalytic activity">
    <reaction evidence="14">
        <text>a ribonucleoside 5'-diphosphate + ATP = a ribonucleoside 5'-triphosphate + ADP</text>
        <dbReference type="Rhea" id="RHEA:18113"/>
        <dbReference type="ChEBI" id="CHEBI:30616"/>
        <dbReference type="ChEBI" id="CHEBI:57930"/>
        <dbReference type="ChEBI" id="CHEBI:61557"/>
        <dbReference type="ChEBI" id="CHEBI:456216"/>
        <dbReference type="EC" id="2.7.4.6"/>
    </reaction>
</comment>
<name>A0A4R3UUG6_9BURK</name>
<dbReference type="GO" id="GO:0046872">
    <property type="term" value="F:metal ion binding"/>
    <property type="evidence" value="ECO:0007669"/>
    <property type="project" value="UniProtKB-KW"/>
</dbReference>
<keyword evidence="17" id="KW-0812">Transmembrane</keyword>
<evidence type="ECO:0000256" key="4">
    <source>
        <dbReference type="ARBA" id="ARBA00017632"/>
    </source>
</evidence>
<keyword evidence="9 14" id="KW-0547">Nucleotide-binding</keyword>
<feature type="binding site" evidence="14 15">
    <location>
        <position position="112"/>
    </location>
    <ligand>
        <name>ATP</name>
        <dbReference type="ChEBI" id="CHEBI:30616"/>
    </ligand>
</feature>
<evidence type="ECO:0000259" key="18">
    <source>
        <dbReference type="SMART" id="SM00562"/>
    </source>
</evidence>
<sequence>MRAGWNELIVFILFFIGFYMAIERTLSIIKPDAVAKNVIGQIVARFEQAGLKVVAARLAQLSRAEAERFYAVHSARPFFKDLVDFMVSGPVFVQVLEGENAIQKNRDLMGATDPKKAEPGTIRADFADSIDANAVHGSDAAETAAVEVAFFFPESQVYSR</sequence>
<evidence type="ECO:0000256" key="8">
    <source>
        <dbReference type="ARBA" id="ARBA00022723"/>
    </source>
</evidence>
<evidence type="ECO:0000313" key="20">
    <source>
        <dbReference type="Proteomes" id="UP000294692"/>
    </source>
</evidence>
<keyword evidence="5 14" id="KW-0963">Cytoplasm</keyword>
<dbReference type="Pfam" id="PF00334">
    <property type="entry name" value="NDK"/>
    <property type="match status" value="1"/>
</dbReference>
<dbReference type="SMART" id="SM00562">
    <property type="entry name" value="NDK"/>
    <property type="match status" value="1"/>
</dbReference>
<dbReference type="GO" id="GO:0006183">
    <property type="term" value="P:GTP biosynthetic process"/>
    <property type="evidence" value="ECO:0007669"/>
    <property type="project" value="UniProtKB-UniRule"/>
</dbReference>
<evidence type="ECO:0000256" key="11">
    <source>
        <dbReference type="ARBA" id="ARBA00022840"/>
    </source>
</evidence>
<evidence type="ECO:0000256" key="17">
    <source>
        <dbReference type="SAM" id="Phobius"/>
    </source>
</evidence>
<dbReference type="GO" id="GO:0006241">
    <property type="term" value="P:CTP biosynthetic process"/>
    <property type="evidence" value="ECO:0007669"/>
    <property type="project" value="UniProtKB-UniRule"/>
</dbReference>
<keyword evidence="8 14" id="KW-0479">Metal-binding</keyword>
<dbReference type="FunFam" id="3.30.70.141:FF:000001">
    <property type="entry name" value="Nucleoside diphosphate kinase"/>
    <property type="match status" value="1"/>
</dbReference>
<dbReference type="GO" id="GO:0005524">
    <property type="term" value="F:ATP binding"/>
    <property type="evidence" value="ECO:0007669"/>
    <property type="project" value="UniProtKB-UniRule"/>
</dbReference>
<organism evidence="19 20">
    <name type="scientific">Paracandidimonas soli</name>
    <dbReference type="NCBI Taxonomy" id="1917182"/>
    <lineage>
        <taxon>Bacteria</taxon>
        <taxon>Pseudomonadati</taxon>
        <taxon>Pseudomonadota</taxon>
        <taxon>Betaproteobacteria</taxon>
        <taxon>Burkholderiales</taxon>
        <taxon>Alcaligenaceae</taxon>
        <taxon>Paracandidimonas</taxon>
    </lineage>
</organism>
<dbReference type="EC" id="2.7.4.6" evidence="3 14"/>
<keyword evidence="13 14" id="KW-0546">Nucleotide metabolism</keyword>
<evidence type="ECO:0000256" key="12">
    <source>
        <dbReference type="ARBA" id="ARBA00022842"/>
    </source>
</evidence>
<dbReference type="SUPFAM" id="SSF54919">
    <property type="entry name" value="Nucleoside diphosphate kinase, NDK"/>
    <property type="match status" value="1"/>
</dbReference>
<keyword evidence="7 14" id="KW-0808">Transferase</keyword>
<reference evidence="19 20" key="1">
    <citation type="submission" date="2019-03" db="EMBL/GenBank/DDBJ databases">
        <title>Genomic Encyclopedia of Type Strains, Phase IV (KMG-IV): sequencing the most valuable type-strain genomes for metagenomic binning, comparative biology and taxonomic classification.</title>
        <authorList>
            <person name="Goeker M."/>
        </authorList>
    </citation>
    <scope>NUCLEOTIDE SEQUENCE [LARGE SCALE GENOMIC DNA]</scope>
    <source>
        <strain evidence="19 20">DSM 100048</strain>
    </source>
</reference>
<evidence type="ECO:0000256" key="3">
    <source>
        <dbReference type="ARBA" id="ARBA00012966"/>
    </source>
</evidence>
<keyword evidence="20" id="KW-1185">Reference proteome</keyword>
<evidence type="ECO:0000256" key="7">
    <source>
        <dbReference type="ARBA" id="ARBA00022679"/>
    </source>
</evidence>
<dbReference type="HAMAP" id="MF_00451">
    <property type="entry name" value="NDP_kinase"/>
    <property type="match status" value="1"/>
</dbReference>
<dbReference type="InterPro" id="IPR001564">
    <property type="entry name" value="Nucleoside_diP_kinase"/>
</dbReference>
<comment type="cofactor">
    <cofactor evidence="14">
        <name>Mg(2+)</name>
        <dbReference type="ChEBI" id="CHEBI:18420"/>
    </cofactor>
</comment>
<keyword evidence="10 14" id="KW-0418">Kinase</keyword>
<evidence type="ECO:0000256" key="14">
    <source>
        <dbReference type="HAMAP-Rule" id="MF_00451"/>
    </source>
</evidence>
<keyword evidence="17" id="KW-0472">Membrane</keyword>
<dbReference type="NCBIfam" id="NF001908">
    <property type="entry name" value="PRK00668.1"/>
    <property type="match status" value="1"/>
</dbReference>
<dbReference type="PROSITE" id="PS51374">
    <property type="entry name" value="NDPK_LIKE"/>
    <property type="match status" value="1"/>
</dbReference>
<dbReference type="PANTHER" id="PTHR46161:SF3">
    <property type="entry name" value="NUCLEOSIDE DIPHOSPHATE KINASE DDB_G0292928-RELATED"/>
    <property type="match status" value="1"/>
</dbReference>
<dbReference type="AlphaFoldDB" id="A0A4R3UUG6"/>